<gene>
    <name evidence="2" type="ORF">SHERM_14138</name>
</gene>
<feature type="region of interest" description="Disordered" evidence="1">
    <location>
        <begin position="160"/>
        <end position="227"/>
    </location>
</feature>
<dbReference type="Proteomes" id="UP001153555">
    <property type="component" value="Unassembled WGS sequence"/>
</dbReference>
<feature type="compositionally biased region" description="Basic and acidic residues" evidence="1">
    <location>
        <begin position="190"/>
        <end position="202"/>
    </location>
</feature>
<dbReference type="EMBL" id="CACSLK010011356">
    <property type="protein sequence ID" value="CAA0813579.1"/>
    <property type="molecule type" value="Genomic_DNA"/>
</dbReference>
<protein>
    <submittedName>
        <fullName evidence="2">Uncharacterized protein</fullName>
    </submittedName>
</protein>
<feature type="non-terminal residue" evidence="2">
    <location>
        <position position="227"/>
    </location>
</feature>
<feature type="non-terminal residue" evidence="2">
    <location>
        <position position="1"/>
    </location>
</feature>
<proteinExistence type="predicted"/>
<comment type="caution">
    <text evidence="2">The sequence shown here is derived from an EMBL/GenBank/DDBJ whole genome shotgun (WGS) entry which is preliminary data.</text>
</comment>
<keyword evidence="3" id="KW-1185">Reference proteome</keyword>
<feature type="compositionally biased region" description="Low complexity" evidence="1">
    <location>
        <begin position="212"/>
        <end position="221"/>
    </location>
</feature>
<accession>A0A9N7R4X3</accession>
<reference evidence="2" key="1">
    <citation type="submission" date="2019-12" db="EMBL/GenBank/DDBJ databases">
        <authorList>
            <person name="Scholes J."/>
        </authorList>
    </citation>
    <scope>NUCLEOTIDE SEQUENCE</scope>
</reference>
<dbReference type="AlphaFoldDB" id="A0A9N7R4X3"/>
<name>A0A9N7R4X3_STRHE</name>
<organism evidence="2 3">
    <name type="scientific">Striga hermonthica</name>
    <name type="common">Purple witchweed</name>
    <name type="synonym">Buchnera hermonthica</name>
    <dbReference type="NCBI Taxonomy" id="68872"/>
    <lineage>
        <taxon>Eukaryota</taxon>
        <taxon>Viridiplantae</taxon>
        <taxon>Streptophyta</taxon>
        <taxon>Embryophyta</taxon>
        <taxon>Tracheophyta</taxon>
        <taxon>Spermatophyta</taxon>
        <taxon>Magnoliopsida</taxon>
        <taxon>eudicotyledons</taxon>
        <taxon>Gunneridae</taxon>
        <taxon>Pentapetalae</taxon>
        <taxon>asterids</taxon>
        <taxon>lamiids</taxon>
        <taxon>Lamiales</taxon>
        <taxon>Orobanchaceae</taxon>
        <taxon>Buchnereae</taxon>
        <taxon>Striga</taxon>
    </lineage>
</organism>
<evidence type="ECO:0000313" key="3">
    <source>
        <dbReference type="Proteomes" id="UP001153555"/>
    </source>
</evidence>
<sequence>NTKTIVCRYEVTVILKNLNPNLEFHNWIMKCDERRHNHEPAEYAEGHRQMSCLSVGAKKNLFDRWFFLKLRRKTYCWLLNNQFHRTTVTSEKLTTIRQSSKGPHLGKGIVVYSPPAVDAAQPLRATPITAVRVTRPSAAAADPFGEMPSRIPVVHMVDLGSSQSDDGDKAVPGGATSYNDSDVDPGLVEETLRGDISGRERVPMGLGDAETDAAVEAATSAPPGSWR</sequence>
<evidence type="ECO:0000313" key="2">
    <source>
        <dbReference type="EMBL" id="CAA0813579.1"/>
    </source>
</evidence>
<evidence type="ECO:0000256" key="1">
    <source>
        <dbReference type="SAM" id="MobiDB-lite"/>
    </source>
</evidence>